<sequence>MPTNEGQSSGLHSIHPQSIPAALKIHQEAIGKLQRTLRQELAKLQAPRAADCPYAQCR</sequence>
<dbReference type="EMBL" id="PGGS01000166">
    <property type="protein sequence ID" value="PNH07709.1"/>
    <property type="molecule type" value="Genomic_DNA"/>
</dbReference>
<evidence type="ECO:0000313" key="2">
    <source>
        <dbReference type="Proteomes" id="UP000236333"/>
    </source>
</evidence>
<dbReference type="OrthoDB" id="540422at2759"/>
<gene>
    <name evidence="1" type="ORF">TSOC_005874</name>
</gene>
<keyword evidence="2" id="KW-1185">Reference proteome</keyword>
<reference evidence="1 2" key="1">
    <citation type="journal article" date="2017" name="Mol. Biol. Evol.">
        <title>The 4-celled Tetrabaena socialis nuclear genome reveals the essential components for genetic control of cell number at the origin of multicellularity in the volvocine lineage.</title>
        <authorList>
            <person name="Featherston J."/>
            <person name="Arakaki Y."/>
            <person name="Hanschen E.R."/>
            <person name="Ferris P.J."/>
            <person name="Michod R.E."/>
            <person name="Olson B.J.S.C."/>
            <person name="Nozaki H."/>
            <person name="Durand P.M."/>
        </authorList>
    </citation>
    <scope>NUCLEOTIDE SEQUENCE [LARGE SCALE GENOMIC DNA]</scope>
    <source>
        <strain evidence="1 2">NIES-571</strain>
    </source>
</reference>
<comment type="caution">
    <text evidence="1">The sequence shown here is derived from an EMBL/GenBank/DDBJ whole genome shotgun (WGS) entry which is preliminary data.</text>
</comment>
<dbReference type="Proteomes" id="UP000236333">
    <property type="component" value="Unassembled WGS sequence"/>
</dbReference>
<name>A0A2J8A5A5_9CHLO</name>
<dbReference type="AlphaFoldDB" id="A0A2J8A5A5"/>
<proteinExistence type="predicted"/>
<accession>A0A2J8A5A5</accession>
<evidence type="ECO:0000313" key="1">
    <source>
        <dbReference type="EMBL" id="PNH07709.1"/>
    </source>
</evidence>
<organism evidence="1 2">
    <name type="scientific">Tetrabaena socialis</name>
    <dbReference type="NCBI Taxonomy" id="47790"/>
    <lineage>
        <taxon>Eukaryota</taxon>
        <taxon>Viridiplantae</taxon>
        <taxon>Chlorophyta</taxon>
        <taxon>core chlorophytes</taxon>
        <taxon>Chlorophyceae</taxon>
        <taxon>CS clade</taxon>
        <taxon>Chlamydomonadales</taxon>
        <taxon>Tetrabaenaceae</taxon>
        <taxon>Tetrabaena</taxon>
    </lineage>
</organism>
<protein>
    <submittedName>
        <fullName evidence="1">Uncharacterized protein</fullName>
    </submittedName>
</protein>